<reference evidence="1 2" key="1">
    <citation type="journal article" date="2007" name="Nature">
        <title>Evolution of genes and genomes on the Drosophila phylogeny.</title>
        <authorList>
            <consortium name="Drosophila 12 Genomes Consortium"/>
            <person name="Clark A.G."/>
            <person name="Eisen M.B."/>
            <person name="Smith D.R."/>
            <person name="Bergman C.M."/>
            <person name="Oliver B."/>
            <person name="Markow T.A."/>
            <person name="Kaufman T.C."/>
            <person name="Kellis M."/>
            <person name="Gelbart W."/>
            <person name="Iyer V.N."/>
            <person name="Pollard D.A."/>
            <person name="Sackton T.B."/>
            <person name="Larracuente A.M."/>
            <person name="Singh N.D."/>
            <person name="Abad J.P."/>
            <person name="Abt D.N."/>
            <person name="Adryan B."/>
            <person name="Aguade M."/>
            <person name="Akashi H."/>
            <person name="Anderson W.W."/>
            <person name="Aquadro C.F."/>
            <person name="Ardell D.H."/>
            <person name="Arguello R."/>
            <person name="Artieri C.G."/>
            <person name="Barbash D.A."/>
            <person name="Barker D."/>
            <person name="Barsanti P."/>
            <person name="Batterham P."/>
            <person name="Batzoglou S."/>
            <person name="Begun D."/>
            <person name="Bhutkar A."/>
            <person name="Blanco E."/>
            <person name="Bosak S.A."/>
            <person name="Bradley R.K."/>
            <person name="Brand A.D."/>
            <person name="Brent M.R."/>
            <person name="Brooks A.N."/>
            <person name="Brown R.H."/>
            <person name="Butlin R.K."/>
            <person name="Caggese C."/>
            <person name="Calvi B.R."/>
            <person name="Bernardo de Carvalho A."/>
            <person name="Caspi A."/>
            <person name="Castrezana S."/>
            <person name="Celniker S.E."/>
            <person name="Chang J.L."/>
            <person name="Chapple C."/>
            <person name="Chatterji S."/>
            <person name="Chinwalla A."/>
            <person name="Civetta A."/>
            <person name="Clifton S.W."/>
            <person name="Comeron J.M."/>
            <person name="Costello J.C."/>
            <person name="Coyne J.A."/>
            <person name="Daub J."/>
            <person name="David R.G."/>
            <person name="Delcher A.L."/>
            <person name="Delehaunty K."/>
            <person name="Do C.B."/>
            <person name="Ebling H."/>
            <person name="Edwards K."/>
            <person name="Eickbush T."/>
            <person name="Evans J.D."/>
            <person name="Filipski A."/>
            <person name="Findeiss S."/>
            <person name="Freyhult E."/>
            <person name="Fulton L."/>
            <person name="Fulton R."/>
            <person name="Garcia A.C."/>
            <person name="Gardiner A."/>
            <person name="Garfield D.A."/>
            <person name="Garvin B.E."/>
            <person name="Gibson G."/>
            <person name="Gilbert D."/>
            <person name="Gnerre S."/>
            <person name="Godfrey J."/>
            <person name="Good R."/>
            <person name="Gotea V."/>
            <person name="Gravely B."/>
            <person name="Greenberg A.J."/>
            <person name="Griffiths-Jones S."/>
            <person name="Gross S."/>
            <person name="Guigo R."/>
            <person name="Gustafson E.A."/>
            <person name="Haerty W."/>
            <person name="Hahn M.W."/>
            <person name="Halligan D.L."/>
            <person name="Halpern A.L."/>
            <person name="Halter G.M."/>
            <person name="Han M.V."/>
            <person name="Heger A."/>
            <person name="Hillier L."/>
            <person name="Hinrichs A.S."/>
            <person name="Holmes I."/>
            <person name="Hoskins R.A."/>
            <person name="Hubisz M.J."/>
            <person name="Hultmark D."/>
            <person name="Huntley M.A."/>
            <person name="Jaffe D.B."/>
            <person name="Jagadeeshan S."/>
            <person name="Jeck W.R."/>
            <person name="Johnson J."/>
            <person name="Jones C.D."/>
            <person name="Jordan W.C."/>
            <person name="Karpen G.H."/>
            <person name="Kataoka E."/>
            <person name="Keightley P.D."/>
            <person name="Kheradpour P."/>
            <person name="Kirkness E.F."/>
            <person name="Koerich L.B."/>
            <person name="Kristiansen K."/>
            <person name="Kudrna D."/>
            <person name="Kulathinal R.J."/>
            <person name="Kumar S."/>
            <person name="Kwok R."/>
            <person name="Lander E."/>
            <person name="Langley C.H."/>
            <person name="Lapoint R."/>
            <person name="Lazzaro B.P."/>
            <person name="Lee S.J."/>
            <person name="Levesque L."/>
            <person name="Li R."/>
            <person name="Lin C.F."/>
            <person name="Lin M.F."/>
            <person name="Lindblad-Toh K."/>
            <person name="Llopart A."/>
            <person name="Long M."/>
            <person name="Low L."/>
            <person name="Lozovsky E."/>
            <person name="Lu J."/>
            <person name="Luo M."/>
            <person name="Machado C.A."/>
            <person name="Makalowski W."/>
            <person name="Marzo M."/>
            <person name="Matsuda M."/>
            <person name="Matzkin L."/>
            <person name="McAllister B."/>
            <person name="McBride C.S."/>
            <person name="McKernan B."/>
            <person name="McKernan K."/>
            <person name="Mendez-Lago M."/>
            <person name="Minx P."/>
            <person name="Mollenhauer M.U."/>
            <person name="Montooth K."/>
            <person name="Mount S.M."/>
            <person name="Mu X."/>
            <person name="Myers E."/>
            <person name="Negre B."/>
            <person name="Newfeld S."/>
            <person name="Nielsen R."/>
            <person name="Noor M.A."/>
            <person name="O'Grady P."/>
            <person name="Pachter L."/>
            <person name="Papaceit M."/>
            <person name="Parisi M.J."/>
            <person name="Parisi M."/>
            <person name="Parts L."/>
            <person name="Pedersen J.S."/>
            <person name="Pesole G."/>
            <person name="Phillippy A.M."/>
            <person name="Ponting C.P."/>
            <person name="Pop M."/>
            <person name="Porcelli D."/>
            <person name="Powell J.R."/>
            <person name="Prohaska S."/>
            <person name="Pruitt K."/>
            <person name="Puig M."/>
            <person name="Quesneville H."/>
            <person name="Ram K.R."/>
            <person name="Rand D."/>
            <person name="Rasmussen M.D."/>
            <person name="Reed L.K."/>
            <person name="Reenan R."/>
            <person name="Reily A."/>
            <person name="Remington K.A."/>
            <person name="Rieger T.T."/>
            <person name="Ritchie M.G."/>
            <person name="Robin C."/>
            <person name="Rogers Y.H."/>
            <person name="Rohde C."/>
            <person name="Rozas J."/>
            <person name="Rubenfield M.J."/>
            <person name="Ruiz A."/>
            <person name="Russo S."/>
            <person name="Salzberg S.L."/>
            <person name="Sanchez-Gracia A."/>
            <person name="Saranga D.J."/>
            <person name="Sato H."/>
            <person name="Schaeffer S.W."/>
            <person name="Schatz M.C."/>
            <person name="Schlenke T."/>
            <person name="Schwartz R."/>
            <person name="Segarra C."/>
            <person name="Singh R.S."/>
            <person name="Sirot L."/>
            <person name="Sirota M."/>
            <person name="Sisneros N.B."/>
            <person name="Smith C.D."/>
            <person name="Smith T.F."/>
            <person name="Spieth J."/>
            <person name="Stage D.E."/>
            <person name="Stark A."/>
            <person name="Stephan W."/>
            <person name="Strausberg R.L."/>
            <person name="Strempel S."/>
            <person name="Sturgill D."/>
            <person name="Sutton G."/>
            <person name="Sutton G.G."/>
            <person name="Tao W."/>
            <person name="Teichmann S."/>
            <person name="Tobari Y.N."/>
            <person name="Tomimura Y."/>
            <person name="Tsolas J.M."/>
            <person name="Valente V.L."/>
            <person name="Venter E."/>
            <person name="Venter J.C."/>
            <person name="Vicario S."/>
            <person name="Vieira F.G."/>
            <person name="Vilella A.J."/>
            <person name="Villasante A."/>
            <person name="Walenz B."/>
            <person name="Wang J."/>
            <person name="Wasserman M."/>
            <person name="Watts T."/>
            <person name="Wilson D."/>
            <person name="Wilson R.K."/>
            <person name="Wing R.A."/>
            <person name="Wolfner M.F."/>
            <person name="Wong A."/>
            <person name="Wong G.K."/>
            <person name="Wu C.I."/>
            <person name="Wu G."/>
            <person name="Yamamoto D."/>
            <person name="Yang H.P."/>
            <person name="Yang S.P."/>
            <person name="Yorke J.A."/>
            <person name="Yoshida K."/>
            <person name="Zdobnov E."/>
            <person name="Zhang P."/>
            <person name="Zhang Y."/>
            <person name="Zimin A.V."/>
            <person name="Baldwin J."/>
            <person name="Abdouelleil A."/>
            <person name="Abdulkadir J."/>
            <person name="Abebe A."/>
            <person name="Abera B."/>
            <person name="Abreu J."/>
            <person name="Acer S.C."/>
            <person name="Aftuck L."/>
            <person name="Alexander A."/>
            <person name="An P."/>
            <person name="Anderson E."/>
            <person name="Anderson S."/>
            <person name="Arachi H."/>
            <person name="Azer M."/>
            <person name="Bachantsang P."/>
            <person name="Barry A."/>
            <person name="Bayul T."/>
            <person name="Berlin A."/>
            <person name="Bessette D."/>
            <person name="Bloom T."/>
            <person name="Blye J."/>
            <person name="Boguslavskiy L."/>
            <person name="Bonnet C."/>
            <person name="Boukhgalter B."/>
            <person name="Bourzgui I."/>
            <person name="Brown A."/>
            <person name="Cahill P."/>
            <person name="Channer S."/>
            <person name="Cheshatsang Y."/>
            <person name="Chuda L."/>
            <person name="Citroen M."/>
            <person name="Collymore A."/>
            <person name="Cooke P."/>
            <person name="Costello M."/>
            <person name="D'Aco K."/>
            <person name="Daza R."/>
            <person name="De Haan G."/>
            <person name="DeGray S."/>
            <person name="DeMaso C."/>
            <person name="Dhargay N."/>
            <person name="Dooley K."/>
            <person name="Dooley E."/>
            <person name="Doricent M."/>
            <person name="Dorje P."/>
            <person name="Dorjee K."/>
            <person name="Dupes A."/>
            <person name="Elong R."/>
            <person name="Falk J."/>
            <person name="Farina A."/>
            <person name="Faro S."/>
            <person name="Ferguson D."/>
            <person name="Fisher S."/>
            <person name="Foley C.D."/>
            <person name="Franke A."/>
            <person name="Friedrich D."/>
            <person name="Gadbois L."/>
            <person name="Gearin G."/>
            <person name="Gearin C.R."/>
            <person name="Giannoukos G."/>
            <person name="Goode T."/>
            <person name="Graham J."/>
            <person name="Grandbois E."/>
            <person name="Grewal S."/>
            <person name="Gyaltsen K."/>
            <person name="Hafez N."/>
            <person name="Hagos B."/>
            <person name="Hall J."/>
            <person name="Henson C."/>
            <person name="Hollinger A."/>
            <person name="Honan T."/>
            <person name="Huard M.D."/>
            <person name="Hughes L."/>
            <person name="Hurhula B."/>
            <person name="Husby M.E."/>
            <person name="Kamat A."/>
            <person name="Kanga B."/>
            <person name="Kashin S."/>
            <person name="Khazanovich D."/>
            <person name="Kisner P."/>
            <person name="Lance K."/>
            <person name="Lara M."/>
            <person name="Lee W."/>
            <person name="Lennon N."/>
            <person name="Letendre F."/>
            <person name="LeVine R."/>
            <person name="Lipovsky A."/>
            <person name="Liu X."/>
            <person name="Liu J."/>
            <person name="Liu S."/>
            <person name="Lokyitsang T."/>
            <person name="Lokyitsang Y."/>
            <person name="Lubonja R."/>
            <person name="Lui A."/>
            <person name="MacDonald P."/>
            <person name="Magnisalis V."/>
            <person name="Maru K."/>
            <person name="Matthews C."/>
            <person name="McCusker W."/>
            <person name="McDonough S."/>
            <person name="Mehta T."/>
            <person name="Meldrim J."/>
            <person name="Meneus L."/>
            <person name="Mihai O."/>
            <person name="Mihalev A."/>
            <person name="Mihova T."/>
            <person name="Mittelman R."/>
            <person name="Mlenga V."/>
            <person name="Montmayeur A."/>
            <person name="Mulrain L."/>
            <person name="Navidi A."/>
            <person name="Naylor J."/>
            <person name="Negash T."/>
            <person name="Nguyen T."/>
            <person name="Nguyen N."/>
            <person name="Nicol R."/>
            <person name="Norbu C."/>
            <person name="Norbu N."/>
            <person name="Novod N."/>
            <person name="O'Neill B."/>
            <person name="Osman S."/>
            <person name="Markiewicz E."/>
            <person name="Oyono O.L."/>
            <person name="Patti C."/>
            <person name="Phunkhang P."/>
            <person name="Pierre F."/>
            <person name="Priest M."/>
            <person name="Raghuraman S."/>
            <person name="Rege F."/>
            <person name="Reyes R."/>
            <person name="Rise C."/>
            <person name="Rogov P."/>
            <person name="Ross K."/>
            <person name="Ryan E."/>
            <person name="Settipalli S."/>
            <person name="Shea T."/>
            <person name="Sherpa N."/>
            <person name="Shi L."/>
            <person name="Shih D."/>
            <person name="Sparrow T."/>
            <person name="Spaulding J."/>
            <person name="Stalker J."/>
            <person name="Stange-Thomann N."/>
            <person name="Stavropoulos S."/>
            <person name="Stone C."/>
            <person name="Strader C."/>
            <person name="Tesfaye S."/>
            <person name="Thomson T."/>
            <person name="Thoulutsang Y."/>
            <person name="Thoulutsang D."/>
            <person name="Topham K."/>
            <person name="Topping I."/>
            <person name="Tsamla T."/>
            <person name="Vassiliev H."/>
            <person name="Vo A."/>
            <person name="Wangchuk T."/>
            <person name="Wangdi T."/>
            <person name="Weiand M."/>
            <person name="Wilkinson J."/>
            <person name="Wilson A."/>
            <person name="Yadav S."/>
            <person name="Young G."/>
            <person name="Yu Q."/>
            <person name="Zembek L."/>
            <person name="Zhong D."/>
            <person name="Zimmer A."/>
            <person name="Zwirko Z."/>
            <person name="Jaffe D.B."/>
            <person name="Alvarez P."/>
            <person name="Brockman W."/>
            <person name="Butler J."/>
            <person name="Chin C."/>
            <person name="Gnerre S."/>
            <person name="Grabherr M."/>
            <person name="Kleber M."/>
            <person name="Mauceli E."/>
            <person name="MacCallum I."/>
        </authorList>
    </citation>
    <scope>NUCLEOTIDE SEQUENCE [LARGE SCALE GENOMIC DNA]</scope>
    <source>
        <strain evidence="2">Tucson 14030-0811.24</strain>
    </source>
</reference>
<evidence type="ECO:0000313" key="2">
    <source>
        <dbReference type="Proteomes" id="UP000007798"/>
    </source>
</evidence>
<dbReference type="PANTHER" id="PTHR33539:SF1">
    <property type="entry name" value="UPF0764 PROTEIN C16ORF89"/>
    <property type="match status" value="1"/>
</dbReference>
<organism evidence="1 2">
    <name type="scientific">Drosophila willistoni</name>
    <name type="common">Fruit fly</name>
    <dbReference type="NCBI Taxonomy" id="7260"/>
    <lineage>
        <taxon>Eukaryota</taxon>
        <taxon>Metazoa</taxon>
        <taxon>Ecdysozoa</taxon>
        <taxon>Arthropoda</taxon>
        <taxon>Hexapoda</taxon>
        <taxon>Insecta</taxon>
        <taxon>Pterygota</taxon>
        <taxon>Neoptera</taxon>
        <taxon>Endopterygota</taxon>
        <taxon>Diptera</taxon>
        <taxon>Brachycera</taxon>
        <taxon>Muscomorpha</taxon>
        <taxon>Ephydroidea</taxon>
        <taxon>Drosophilidae</taxon>
        <taxon>Drosophila</taxon>
        <taxon>Sophophora</taxon>
    </lineage>
</organism>
<dbReference type="Proteomes" id="UP000007798">
    <property type="component" value="Unassembled WGS sequence"/>
</dbReference>
<dbReference type="GO" id="GO:0005829">
    <property type="term" value="C:cytosol"/>
    <property type="evidence" value="ECO:0007669"/>
    <property type="project" value="TreeGrafter"/>
</dbReference>
<gene>
    <name evidence="1" type="primary">Dwil\GK27012</name>
    <name evidence="1" type="ORF">Dwil_GK27012</name>
</gene>
<dbReference type="PANTHER" id="PTHR33539">
    <property type="entry name" value="UPF0764 PROTEIN C16ORF89"/>
    <property type="match status" value="1"/>
</dbReference>
<sequence>MRDIVNLDINNCKLNIGCLNILRSEVPAYGYQRTHQVLLLYILEHHECSGYFSAALNFDFLAEKYCTKVELEQKAIRRLGLPKQYRDLYLEQATICGLHGYNEFLNWRRVIEISKWLDENIYQNADDADTNDDDVTYHFYDLALVFYINALLLLL</sequence>
<name>A0A0Q9X363_DROWI</name>
<dbReference type="EMBL" id="CH964286">
    <property type="protein sequence ID" value="KRG00330.1"/>
    <property type="molecule type" value="Genomic_DNA"/>
</dbReference>
<dbReference type="InterPro" id="IPR031751">
    <property type="entry name" value="DUF4735"/>
</dbReference>
<dbReference type="OrthoDB" id="5949187at2759"/>
<keyword evidence="2" id="KW-1185">Reference proteome</keyword>
<evidence type="ECO:0000313" key="1">
    <source>
        <dbReference type="EMBL" id="KRG00330.1"/>
    </source>
</evidence>
<dbReference type="KEGG" id="dwi:26529014"/>
<dbReference type="STRING" id="7260.A0A0Q9X363"/>
<accession>A0A0Q9X363</accession>
<dbReference type="Pfam" id="PF15882">
    <property type="entry name" value="DUF4735"/>
    <property type="match status" value="1"/>
</dbReference>
<proteinExistence type="predicted"/>
<dbReference type="GO" id="GO:0016020">
    <property type="term" value="C:membrane"/>
    <property type="evidence" value="ECO:0007669"/>
    <property type="project" value="TreeGrafter"/>
</dbReference>
<protein>
    <submittedName>
        <fullName evidence="1">Uncharacterized protein</fullName>
    </submittedName>
</protein>
<dbReference type="InParanoid" id="A0A0Q9X363"/>
<dbReference type="AlphaFoldDB" id="A0A0Q9X363"/>